<reference evidence="10" key="1">
    <citation type="journal article" date="2023" name="bioRxiv">
        <title>Improved chromosome-level genome assembly for marigold (Tagetes erecta).</title>
        <authorList>
            <person name="Jiang F."/>
            <person name="Yuan L."/>
            <person name="Wang S."/>
            <person name="Wang H."/>
            <person name="Xu D."/>
            <person name="Wang A."/>
            <person name="Fan W."/>
        </authorList>
    </citation>
    <scope>NUCLEOTIDE SEQUENCE</scope>
    <source>
        <strain evidence="10">WSJ</strain>
        <tissue evidence="10">Leaf</tissue>
    </source>
</reference>
<dbReference type="GO" id="GO:0030154">
    <property type="term" value="P:cell differentiation"/>
    <property type="evidence" value="ECO:0007669"/>
    <property type="project" value="UniProtKB-UniRule"/>
</dbReference>
<evidence type="ECO:0000256" key="9">
    <source>
        <dbReference type="RuleBase" id="RU368031"/>
    </source>
</evidence>
<keyword evidence="11" id="KW-1185">Reference proteome</keyword>
<sequence>MSRAIISIFIILALLFSSPLSNAVRPMVYLPKTATSTTTPVTTSESKLDDIEESCEGVGKEECLTRRILAAHLDYIYTQHKNP</sequence>
<feature type="signal peptide" evidence="9">
    <location>
        <begin position="1"/>
        <end position="23"/>
    </location>
</feature>
<dbReference type="PANTHER" id="PTHR33285:SF55">
    <property type="entry name" value="PHYTOSULFOKINES 3"/>
    <property type="match status" value="1"/>
</dbReference>
<comment type="caution">
    <text evidence="10">The sequence shown here is derived from an EMBL/GenBank/DDBJ whole genome shotgun (WGS) entry which is preliminary data.</text>
</comment>
<evidence type="ECO:0000256" key="3">
    <source>
        <dbReference type="ARBA" id="ARBA00022473"/>
    </source>
</evidence>
<evidence type="ECO:0000256" key="4">
    <source>
        <dbReference type="ARBA" id="ARBA00022525"/>
    </source>
</evidence>
<dbReference type="Pfam" id="PF06404">
    <property type="entry name" value="PSK"/>
    <property type="match status" value="1"/>
</dbReference>
<feature type="chain" id="PRO_5041784479" description="Phytosulfokine" evidence="9">
    <location>
        <begin position="24"/>
        <end position="83"/>
    </location>
</feature>
<evidence type="ECO:0000313" key="11">
    <source>
        <dbReference type="Proteomes" id="UP001229421"/>
    </source>
</evidence>
<keyword evidence="4 9" id="KW-0964">Secreted</keyword>
<dbReference type="PANTHER" id="PTHR33285">
    <property type="entry name" value="PHYTOSULFOKINES 3"/>
    <property type="match status" value="1"/>
</dbReference>
<dbReference type="Proteomes" id="UP001229421">
    <property type="component" value="Unassembled WGS sequence"/>
</dbReference>
<keyword evidence="8 9" id="KW-0339">Growth factor</keyword>
<dbReference type="InterPro" id="IPR009438">
    <property type="entry name" value="Phytosulfokine"/>
</dbReference>
<organism evidence="10 11">
    <name type="scientific">Tagetes erecta</name>
    <name type="common">African marigold</name>
    <dbReference type="NCBI Taxonomy" id="13708"/>
    <lineage>
        <taxon>Eukaryota</taxon>
        <taxon>Viridiplantae</taxon>
        <taxon>Streptophyta</taxon>
        <taxon>Embryophyta</taxon>
        <taxon>Tracheophyta</taxon>
        <taxon>Spermatophyta</taxon>
        <taxon>Magnoliopsida</taxon>
        <taxon>eudicotyledons</taxon>
        <taxon>Gunneridae</taxon>
        <taxon>Pentapetalae</taxon>
        <taxon>asterids</taxon>
        <taxon>campanulids</taxon>
        <taxon>Asterales</taxon>
        <taxon>Asteraceae</taxon>
        <taxon>Asteroideae</taxon>
        <taxon>Heliantheae alliance</taxon>
        <taxon>Tageteae</taxon>
        <taxon>Tagetes</taxon>
    </lineage>
</organism>
<comment type="subcellular location">
    <subcellularLocation>
        <location evidence="1 9">Secreted</location>
    </subcellularLocation>
</comment>
<dbReference type="GO" id="GO:0005576">
    <property type="term" value="C:extracellular region"/>
    <property type="evidence" value="ECO:0007669"/>
    <property type="project" value="UniProtKB-SubCell"/>
</dbReference>
<comment type="function">
    <text evidence="9">Promotes plant cell differentiation, organogenesis and somatic embryogenesis as well as cell proliferation.</text>
</comment>
<dbReference type="EMBL" id="JAUHHV010000002">
    <property type="protein sequence ID" value="KAK1433157.1"/>
    <property type="molecule type" value="Genomic_DNA"/>
</dbReference>
<evidence type="ECO:0000256" key="1">
    <source>
        <dbReference type="ARBA" id="ARBA00004613"/>
    </source>
</evidence>
<proteinExistence type="inferred from homology"/>
<name>A0AAD8P5V4_TARER</name>
<evidence type="ECO:0000256" key="8">
    <source>
        <dbReference type="ARBA" id="ARBA00023030"/>
    </source>
</evidence>
<comment type="PTM">
    <text evidence="9">PSK-alpha is produced by endopeptidase digestion. PSK-beta is produced from PSK-alpha by exopeptidase digestion.</text>
</comment>
<comment type="PTM">
    <text evidence="9">Sulfation is important for activity and for the binding to a putative membrane receptor.</text>
</comment>
<accession>A0AAD8P5V4</accession>
<keyword evidence="7 9" id="KW-0221">Differentiation</keyword>
<evidence type="ECO:0000256" key="7">
    <source>
        <dbReference type="ARBA" id="ARBA00022782"/>
    </source>
</evidence>
<evidence type="ECO:0000256" key="2">
    <source>
        <dbReference type="ARBA" id="ARBA00010781"/>
    </source>
</evidence>
<evidence type="ECO:0000256" key="6">
    <source>
        <dbReference type="ARBA" id="ARBA00022729"/>
    </source>
</evidence>
<keyword evidence="3 9" id="KW-0217">Developmental protein</keyword>
<dbReference type="GO" id="GO:0008283">
    <property type="term" value="P:cell population proliferation"/>
    <property type="evidence" value="ECO:0007669"/>
    <property type="project" value="UniProtKB-UniRule"/>
</dbReference>
<evidence type="ECO:0000256" key="5">
    <source>
        <dbReference type="ARBA" id="ARBA00022641"/>
    </source>
</evidence>
<protein>
    <recommendedName>
        <fullName evidence="9">Phytosulfokine</fullName>
    </recommendedName>
    <component>
        <recommendedName>
            <fullName evidence="9">Phytosulfokine-alpha</fullName>
            <shortName evidence="9">PSK-alpha</shortName>
            <shortName evidence="9">Phytosulfokine-a</shortName>
        </recommendedName>
    </component>
    <component>
        <recommendedName>
            <fullName evidence="9">Phytosulfokine-beta</fullName>
            <shortName evidence="9">PSK-beta</shortName>
            <shortName evidence="9">Phytosulfokine-b</shortName>
        </recommendedName>
    </component>
</protein>
<comment type="similarity">
    <text evidence="2 9">Belongs to the phytosulfokine family.</text>
</comment>
<keyword evidence="5 9" id="KW-0765">Sulfation</keyword>
<gene>
    <name evidence="10" type="ORF">QVD17_10063</name>
</gene>
<evidence type="ECO:0000313" key="10">
    <source>
        <dbReference type="EMBL" id="KAK1433157.1"/>
    </source>
</evidence>
<dbReference type="AlphaFoldDB" id="A0AAD8P5V4"/>
<dbReference type="GO" id="GO:0008083">
    <property type="term" value="F:growth factor activity"/>
    <property type="evidence" value="ECO:0007669"/>
    <property type="project" value="UniProtKB-UniRule"/>
</dbReference>
<keyword evidence="6 9" id="KW-0732">Signal</keyword>